<comment type="caution">
    <text evidence="8">The sequence shown here is derived from an EMBL/GenBank/DDBJ whole genome shotgun (WGS) entry which is preliminary data.</text>
</comment>
<dbReference type="SUPFAM" id="SSF53774">
    <property type="entry name" value="Glutaminase/Asparaginase"/>
    <property type="match status" value="1"/>
</dbReference>
<dbReference type="Pfam" id="PF00710">
    <property type="entry name" value="Asparaginase"/>
    <property type="match status" value="1"/>
</dbReference>
<dbReference type="InterPro" id="IPR037152">
    <property type="entry name" value="L-asparaginase_N_sf"/>
</dbReference>
<evidence type="ECO:0000256" key="4">
    <source>
        <dbReference type="PROSITE-ProRule" id="PRU10099"/>
    </source>
</evidence>
<evidence type="ECO:0000259" key="7">
    <source>
        <dbReference type="Pfam" id="PF17763"/>
    </source>
</evidence>
<dbReference type="AlphaFoldDB" id="A0A8T3DE22"/>
<dbReference type="PIRSF" id="PIRSF500176">
    <property type="entry name" value="L_ASNase"/>
    <property type="match status" value="1"/>
</dbReference>
<feature type="domain" description="Asparaginase/glutaminase C-terminal" evidence="7">
    <location>
        <begin position="241"/>
        <end position="350"/>
    </location>
</feature>
<feature type="active site" evidence="4">
    <location>
        <position position="13"/>
    </location>
</feature>
<dbReference type="InterPro" id="IPR040919">
    <property type="entry name" value="Asparaginase_C"/>
</dbReference>
<dbReference type="PIRSF" id="PIRSF001220">
    <property type="entry name" value="L-ASNase_gatD"/>
    <property type="match status" value="1"/>
</dbReference>
<dbReference type="PROSITE" id="PS00917">
    <property type="entry name" value="ASN_GLN_ASE_2"/>
    <property type="match status" value="1"/>
</dbReference>
<name>A0A8T3DE22_9TELE</name>
<dbReference type="GO" id="GO:0006528">
    <property type="term" value="P:asparagine metabolic process"/>
    <property type="evidence" value="ECO:0007669"/>
    <property type="project" value="UniProtKB-ARBA"/>
</dbReference>
<dbReference type="Proteomes" id="UP000829720">
    <property type="component" value="Unassembled WGS sequence"/>
</dbReference>
<protein>
    <recommendedName>
        <fullName evidence="1">asparaginase</fullName>
        <ecNumber evidence="1">3.5.1.1</ecNumber>
    </recommendedName>
</protein>
<gene>
    <name evidence="8" type="ORF">AGOR_G00115440</name>
</gene>
<dbReference type="Gene3D" id="3.40.50.40">
    <property type="match status" value="1"/>
</dbReference>
<evidence type="ECO:0000256" key="3">
    <source>
        <dbReference type="PIRSR" id="PIRSR001220-2"/>
    </source>
</evidence>
<feature type="binding site" evidence="3">
    <location>
        <begin position="112"/>
        <end position="113"/>
    </location>
    <ligand>
        <name>substrate</name>
    </ligand>
</feature>
<dbReference type="Gene3D" id="3.40.50.1170">
    <property type="entry name" value="L-asparaginase, N-terminal domain"/>
    <property type="match status" value="1"/>
</dbReference>
<dbReference type="EMBL" id="JAERUA010000010">
    <property type="protein sequence ID" value="KAI1894402.1"/>
    <property type="molecule type" value="Genomic_DNA"/>
</dbReference>
<evidence type="ECO:0000313" key="9">
    <source>
        <dbReference type="Proteomes" id="UP000829720"/>
    </source>
</evidence>
<evidence type="ECO:0000256" key="2">
    <source>
        <dbReference type="ARBA" id="ARBA00022801"/>
    </source>
</evidence>
<dbReference type="InterPro" id="IPR027473">
    <property type="entry name" value="L-asparaginase_C"/>
</dbReference>
<dbReference type="SMART" id="SM00870">
    <property type="entry name" value="Asparaginase"/>
    <property type="match status" value="1"/>
</dbReference>
<evidence type="ECO:0000256" key="1">
    <source>
        <dbReference type="ARBA" id="ARBA00012920"/>
    </source>
</evidence>
<dbReference type="PROSITE" id="PS00144">
    <property type="entry name" value="ASN_GLN_ASE_1"/>
    <property type="match status" value="1"/>
</dbReference>
<dbReference type="PRINTS" id="PR00139">
    <property type="entry name" value="ASNGLNASE"/>
</dbReference>
<dbReference type="FunFam" id="3.40.50.40:FF:000001">
    <property type="entry name" value="L-asparaginase 1"/>
    <property type="match status" value="1"/>
</dbReference>
<dbReference type="PANTHER" id="PTHR11707:SF28">
    <property type="entry name" value="60 KDA LYSOPHOSPHOLIPASE"/>
    <property type="match status" value="1"/>
</dbReference>
<dbReference type="Pfam" id="PF17763">
    <property type="entry name" value="Asparaginase_C"/>
    <property type="match status" value="1"/>
</dbReference>
<keyword evidence="2" id="KW-0378">Hydrolase</keyword>
<feature type="binding site" evidence="3">
    <location>
        <position position="81"/>
    </location>
    <ligand>
        <name>substrate</name>
    </ligand>
</feature>
<keyword evidence="9" id="KW-1185">Reference proteome</keyword>
<dbReference type="OrthoDB" id="542841at2759"/>
<evidence type="ECO:0000256" key="5">
    <source>
        <dbReference type="PROSITE-ProRule" id="PRU10100"/>
    </source>
</evidence>
<accession>A0A8T3DE22</accession>
<dbReference type="CDD" id="cd08963">
    <property type="entry name" value="L-asparaginase_I"/>
    <property type="match status" value="1"/>
</dbReference>
<organism evidence="8 9">
    <name type="scientific">Albula goreensis</name>
    <dbReference type="NCBI Taxonomy" id="1534307"/>
    <lineage>
        <taxon>Eukaryota</taxon>
        <taxon>Metazoa</taxon>
        <taxon>Chordata</taxon>
        <taxon>Craniata</taxon>
        <taxon>Vertebrata</taxon>
        <taxon>Euteleostomi</taxon>
        <taxon>Actinopterygii</taxon>
        <taxon>Neopterygii</taxon>
        <taxon>Teleostei</taxon>
        <taxon>Albuliformes</taxon>
        <taxon>Albulidae</taxon>
        <taxon>Albula</taxon>
    </lineage>
</organism>
<feature type="active site" evidence="5">
    <location>
        <position position="112"/>
    </location>
</feature>
<sequence length="366" mass="41228">MEKRVLLYYTGGTIGMVLDDKGDLTPGKPGDFTKEVKRHPELFEKEEEDGWIVLPQKATDDCPSQYIVKYLIEEVEKPIDSSNMLPEEWNVIAEKILYEAHKFDGFIVLHGTDTMAYTSSALSFILPNEFSKPVILSGAQRTLFEPRSDAVENILGSLLMAGCYGYHPTIQQVSLFFDNKLFQGNRVTKFDSNSFEAFTSPKFKPLVEMGVDITVNYTERWCSTICHTPYRPLGNDSDARLLVLYPGIQEDFVRSALEHAGGVVLASFGSGNVPSFDWLQEAVKEASKREVLFLNCSQVFKGVVVPIYDVSSWLTEAGVVSGRDITPEAALTKMIWVLQEDLSYTERKELLERSIRGEMTEMIDPK</sequence>
<dbReference type="InterPro" id="IPR027474">
    <property type="entry name" value="L-asparaginase_N"/>
</dbReference>
<evidence type="ECO:0000259" key="6">
    <source>
        <dbReference type="Pfam" id="PF00710"/>
    </source>
</evidence>
<feature type="domain" description="L-asparaginase N-terminal" evidence="6">
    <location>
        <begin position="4"/>
        <end position="218"/>
    </location>
</feature>
<proteinExistence type="predicted"/>
<dbReference type="InterPro" id="IPR006034">
    <property type="entry name" value="Asparaginase/glutaminase-like"/>
</dbReference>
<evidence type="ECO:0000313" key="8">
    <source>
        <dbReference type="EMBL" id="KAI1894402.1"/>
    </source>
</evidence>
<dbReference type="InterPro" id="IPR020827">
    <property type="entry name" value="Asparaginase/glutaminase_AS1"/>
</dbReference>
<dbReference type="InterPro" id="IPR027475">
    <property type="entry name" value="Asparaginase/glutaminase_AS2"/>
</dbReference>
<dbReference type="GO" id="GO:0004067">
    <property type="term" value="F:asparaginase activity"/>
    <property type="evidence" value="ECO:0007669"/>
    <property type="project" value="UniProtKB-UniRule"/>
</dbReference>
<dbReference type="EC" id="3.5.1.1" evidence="1"/>
<dbReference type="PANTHER" id="PTHR11707">
    <property type="entry name" value="L-ASPARAGINASE"/>
    <property type="match status" value="1"/>
</dbReference>
<reference evidence="8" key="1">
    <citation type="submission" date="2021-01" db="EMBL/GenBank/DDBJ databases">
        <authorList>
            <person name="Zahm M."/>
            <person name="Roques C."/>
            <person name="Cabau C."/>
            <person name="Klopp C."/>
            <person name="Donnadieu C."/>
            <person name="Jouanno E."/>
            <person name="Lampietro C."/>
            <person name="Louis A."/>
            <person name="Herpin A."/>
            <person name="Echchiki A."/>
            <person name="Berthelot C."/>
            <person name="Parey E."/>
            <person name="Roest-Crollius H."/>
            <person name="Braasch I."/>
            <person name="Postlethwait J."/>
            <person name="Bobe J."/>
            <person name="Montfort J."/>
            <person name="Bouchez O."/>
            <person name="Begum T."/>
            <person name="Mejri S."/>
            <person name="Adams A."/>
            <person name="Chen W.-J."/>
            <person name="Guiguen Y."/>
        </authorList>
    </citation>
    <scope>NUCLEOTIDE SEQUENCE</scope>
    <source>
        <tissue evidence="8">Blood</tissue>
    </source>
</reference>
<dbReference type="PROSITE" id="PS51732">
    <property type="entry name" value="ASN_GLN_ASE_3"/>
    <property type="match status" value="1"/>
</dbReference>
<dbReference type="InterPro" id="IPR036152">
    <property type="entry name" value="Asp/glu_Ase-like_sf"/>
</dbReference>
<dbReference type="InterPro" id="IPR041725">
    <property type="entry name" value="L-asparaginase_I"/>
</dbReference>